<protein>
    <recommendedName>
        <fullName evidence="4">Peptidase M50 domain-containing protein</fullName>
    </recommendedName>
</protein>
<dbReference type="OrthoDB" id="69989at2759"/>
<evidence type="ECO:0000313" key="2">
    <source>
        <dbReference type="EMBL" id="KII61437.1"/>
    </source>
</evidence>
<evidence type="ECO:0000256" key="1">
    <source>
        <dbReference type="SAM" id="Phobius"/>
    </source>
</evidence>
<keyword evidence="3" id="KW-1185">Reference proteome</keyword>
<dbReference type="AlphaFoldDB" id="A0A0C2IX22"/>
<feature type="transmembrane region" description="Helical" evidence="1">
    <location>
        <begin position="137"/>
        <end position="155"/>
    </location>
</feature>
<comment type="caution">
    <text evidence="2">The sequence shown here is derived from an EMBL/GenBank/DDBJ whole genome shotgun (WGS) entry which is preliminary data.</text>
</comment>
<organism evidence="2 3">
    <name type="scientific">Thelohanellus kitauei</name>
    <name type="common">Myxosporean</name>
    <dbReference type="NCBI Taxonomy" id="669202"/>
    <lineage>
        <taxon>Eukaryota</taxon>
        <taxon>Metazoa</taxon>
        <taxon>Cnidaria</taxon>
        <taxon>Myxozoa</taxon>
        <taxon>Myxosporea</taxon>
        <taxon>Bivalvulida</taxon>
        <taxon>Platysporina</taxon>
        <taxon>Myxobolidae</taxon>
        <taxon>Thelohanellus</taxon>
    </lineage>
</organism>
<gene>
    <name evidence="2" type="ORF">RF11_12852</name>
</gene>
<reference evidence="2 3" key="1">
    <citation type="journal article" date="2014" name="Genome Biol. Evol.">
        <title>The genome of the myxosporean Thelohanellus kitauei shows adaptations to nutrient acquisition within its fish host.</title>
        <authorList>
            <person name="Yang Y."/>
            <person name="Xiong J."/>
            <person name="Zhou Z."/>
            <person name="Huo F."/>
            <person name="Miao W."/>
            <person name="Ran C."/>
            <person name="Liu Y."/>
            <person name="Zhang J."/>
            <person name="Feng J."/>
            <person name="Wang M."/>
            <person name="Wang M."/>
            <person name="Wang L."/>
            <person name="Yao B."/>
        </authorList>
    </citation>
    <scope>NUCLEOTIDE SEQUENCE [LARGE SCALE GENOMIC DNA]</scope>
    <source>
        <strain evidence="2">Wuqing</strain>
    </source>
</reference>
<accession>A0A0C2IX22</accession>
<keyword evidence="1" id="KW-0472">Membrane</keyword>
<dbReference type="EMBL" id="JWZT01005339">
    <property type="protein sequence ID" value="KII61437.1"/>
    <property type="molecule type" value="Genomic_DNA"/>
</dbReference>
<feature type="transmembrane region" description="Helical" evidence="1">
    <location>
        <begin position="105"/>
        <end position="125"/>
    </location>
</feature>
<name>A0A0C2IX22_THEKT</name>
<dbReference type="Proteomes" id="UP000031668">
    <property type="component" value="Unassembled WGS sequence"/>
</dbReference>
<keyword evidence="1" id="KW-0812">Transmembrane</keyword>
<evidence type="ECO:0008006" key="4">
    <source>
        <dbReference type="Google" id="ProtNLM"/>
    </source>
</evidence>
<sequence length="204" mass="23237">MLAQIVYFLSFFKISNDGINIYSWILQIKEILGIDVTLSSYLVVTCLLIVTEIIHESGHILAAFVDGIEVTAVTHDVYVGFMTFSKTHYKFEDGIHLDFMTLMRFITGGVTQNFTTALLLTWLILSKFTRFQRISKILVLTNITALISNMIPFPGSDGNDLIDLILTHIGILSRKRVTRLLHHIHIMSFVLSATSIFYLLYKCR</sequence>
<proteinExistence type="predicted"/>
<feature type="transmembrane region" description="Helical" evidence="1">
    <location>
        <begin position="180"/>
        <end position="201"/>
    </location>
</feature>
<evidence type="ECO:0000313" key="3">
    <source>
        <dbReference type="Proteomes" id="UP000031668"/>
    </source>
</evidence>
<keyword evidence="1" id="KW-1133">Transmembrane helix</keyword>